<proteinExistence type="predicted"/>
<keyword evidence="2" id="KW-1185">Reference proteome</keyword>
<accession>A0A9J5XD66</accession>
<dbReference type="AlphaFoldDB" id="A0A9J5XD66"/>
<comment type="caution">
    <text evidence="1">The sequence shown here is derived from an EMBL/GenBank/DDBJ whole genome shotgun (WGS) entry which is preliminary data.</text>
</comment>
<gene>
    <name evidence="1" type="ORF">H5410_045590</name>
</gene>
<evidence type="ECO:0000313" key="1">
    <source>
        <dbReference type="EMBL" id="KAG5585156.1"/>
    </source>
</evidence>
<sequence length="117" mass="13582">MRQLGVREKPSIWSLRQSMDTTWQEGTRLLKERRNEGLKITETSWRVANRPRDRLLFQCVDPSRERSIPNRISSLCIWLARKRGRKTKTTKLIAGGIGSTWVQLKRINPSPSPTHSS</sequence>
<name>A0A9J5XD66_SOLCO</name>
<evidence type="ECO:0000313" key="2">
    <source>
        <dbReference type="Proteomes" id="UP000824120"/>
    </source>
</evidence>
<dbReference type="EMBL" id="JACXVP010000009">
    <property type="protein sequence ID" value="KAG5585156.1"/>
    <property type="molecule type" value="Genomic_DNA"/>
</dbReference>
<dbReference type="Proteomes" id="UP000824120">
    <property type="component" value="Chromosome 9"/>
</dbReference>
<protein>
    <submittedName>
        <fullName evidence="1">Uncharacterized protein</fullName>
    </submittedName>
</protein>
<reference evidence="1 2" key="1">
    <citation type="submission" date="2020-09" db="EMBL/GenBank/DDBJ databases">
        <title>De no assembly of potato wild relative species, Solanum commersonii.</title>
        <authorList>
            <person name="Cho K."/>
        </authorList>
    </citation>
    <scope>NUCLEOTIDE SEQUENCE [LARGE SCALE GENOMIC DNA]</scope>
    <source>
        <strain evidence="1">LZ3.2</strain>
        <tissue evidence="1">Leaf</tissue>
    </source>
</reference>
<organism evidence="1 2">
    <name type="scientific">Solanum commersonii</name>
    <name type="common">Commerson's wild potato</name>
    <name type="synonym">Commerson's nightshade</name>
    <dbReference type="NCBI Taxonomy" id="4109"/>
    <lineage>
        <taxon>Eukaryota</taxon>
        <taxon>Viridiplantae</taxon>
        <taxon>Streptophyta</taxon>
        <taxon>Embryophyta</taxon>
        <taxon>Tracheophyta</taxon>
        <taxon>Spermatophyta</taxon>
        <taxon>Magnoliopsida</taxon>
        <taxon>eudicotyledons</taxon>
        <taxon>Gunneridae</taxon>
        <taxon>Pentapetalae</taxon>
        <taxon>asterids</taxon>
        <taxon>lamiids</taxon>
        <taxon>Solanales</taxon>
        <taxon>Solanaceae</taxon>
        <taxon>Solanoideae</taxon>
        <taxon>Solaneae</taxon>
        <taxon>Solanum</taxon>
    </lineage>
</organism>